<gene>
    <name evidence="1" type="ORF">H5410_046103</name>
</gene>
<dbReference type="Proteomes" id="UP000824120">
    <property type="component" value="Chromosome 9"/>
</dbReference>
<accession>A0A9J5XDF6</accession>
<dbReference type="AlphaFoldDB" id="A0A9J5XDF6"/>
<evidence type="ECO:0000313" key="2">
    <source>
        <dbReference type="Proteomes" id="UP000824120"/>
    </source>
</evidence>
<evidence type="ECO:0000313" key="1">
    <source>
        <dbReference type="EMBL" id="KAG5585669.1"/>
    </source>
</evidence>
<comment type="caution">
    <text evidence="1">The sequence shown here is derived from an EMBL/GenBank/DDBJ whole genome shotgun (WGS) entry which is preliminary data.</text>
</comment>
<sequence>MLVPLKIITKSSIYSFFRFGVAADHSTRLVGIADQLASSCPGPLGAIALLRGTIRCSANCSFICQVDPLPSGLNVLNKRGSVSLRRLSKSDWRSSSFSFFVNFSLFVPFCT</sequence>
<proteinExistence type="predicted"/>
<reference evidence="1 2" key="1">
    <citation type="submission" date="2020-09" db="EMBL/GenBank/DDBJ databases">
        <title>De no assembly of potato wild relative species, Solanum commersonii.</title>
        <authorList>
            <person name="Cho K."/>
        </authorList>
    </citation>
    <scope>NUCLEOTIDE SEQUENCE [LARGE SCALE GENOMIC DNA]</scope>
    <source>
        <strain evidence="1">LZ3.2</strain>
        <tissue evidence="1">Leaf</tissue>
    </source>
</reference>
<keyword evidence="2" id="KW-1185">Reference proteome</keyword>
<dbReference type="EMBL" id="JACXVP010000009">
    <property type="protein sequence ID" value="KAG5585669.1"/>
    <property type="molecule type" value="Genomic_DNA"/>
</dbReference>
<name>A0A9J5XDF6_SOLCO</name>
<organism evidence="1 2">
    <name type="scientific">Solanum commersonii</name>
    <name type="common">Commerson's wild potato</name>
    <name type="synonym">Commerson's nightshade</name>
    <dbReference type="NCBI Taxonomy" id="4109"/>
    <lineage>
        <taxon>Eukaryota</taxon>
        <taxon>Viridiplantae</taxon>
        <taxon>Streptophyta</taxon>
        <taxon>Embryophyta</taxon>
        <taxon>Tracheophyta</taxon>
        <taxon>Spermatophyta</taxon>
        <taxon>Magnoliopsida</taxon>
        <taxon>eudicotyledons</taxon>
        <taxon>Gunneridae</taxon>
        <taxon>Pentapetalae</taxon>
        <taxon>asterids</taxon>
        <taxon>lamiids</taxon>
        <taxon>Solanales</taxon>
        <taxon>Solanaceae</taxon>
        <taxon>Solanoideae</taxon>
        <taxon>Solaneae</taxon>
        <taxon>Solanum</taxon>
    </lineage>
</organism>
<protein>
    <submittedName>
        <fullName evidence="1">Uncharacterized protein</fullName>
    </submittedName>
</protein>